<proteinExistence type="predicted"/>
<dbReference type="InterPro" id="IPR007715">
    <property type="entry name" value="Coq4"/>
</dbReference>
<dbReference type="PANTHER" id="PTHR12922">
    <property type="entry name" value="UBIQUINONE BIOSYNTHESIS PROTEIN"/>
    <property type="match status" value="1"/>
</dbReference>
<evidence type="ECO:0000256" key="1">
    <source>
        <dbReference type="ARBA" id="ARBA00022688"/>
    </source>
</evidence>
<sequence>MESFRDDELLIRKNSFKIFINIELLDSDFYLNHACGSTNNTFGAAYDKFMGSRNFSPYDPTRARTEVHDLFGLPTNLIGESSLNVEFEQMYLPMCMLSVIGGTVRFNEKQRSMFLKHYFPWALRAGRQCTDLMSVYYERHFSEDLEQVRRKWGIIPAPQHLK</sequence>
<evidence type="ECO:0000313" key="2">
    <source>
        <dbReference type="EMBL" id="EOA24862.1"/>
    </source>
</evidence>
<dbReference type="AlphaFoldDB" id="R0FQM5"/>
<name>R0FQM5_9BRAS</name>
<dbReference type="eggNOG" id="KOG3244">
    <property type="taxonomic scope" value="Eukaryota"/>
</dbReference>
<reference evidence="3" key="1">
    <citation type="journal article" date="2013" name="Nat. Genet.">
        <title>The Capsella rubella genome and the genomic consequences of rapid mating system evolution.</title>
        <authorList>
            <person name="Slotte T."/>
            <person name="Hazzouri K.M."/>
            <person name="Agren J.A."/>
            <person name="Koenig D."/>
            <person name="Maumus F."/>
            <person name="Guo Y.L."/>
            <person name="Steige K."/>
            <person name="Platts A.E."/>
            <person name="Escobar J.S."/>
            <person name="Newman L.K."/>
            <person name="Wang W."/>
            <person name="Mandakova T."/>
            <person name="Vello E."/>
            <person name="Smith L.M."/>
            <person name="Henz S.R."/>
            <person name="Steffen J."/>
            <person name="Takuno S."/>
            <person name="Brandvain Y."/>
            <person name="Coop G."/>
            <person name="Andolfatto P."/>
            <person name="Hu T.T."/>
            <person name="Blanchette M."/>
            <person name="Clark R.M."/>
            <person name="Quesneville H."/>
            <person name="Nordborg M."/>
            <person name="Gaut B.S."/>
            <person name="Lysak M.A."/>
            <person name="Jenkins J."/>
            <person name="Grimwood J."/>
            <person name="Chapman J."/>
            <person name="Prochnik S."/>
            <person name="Shu S."/>
            <person name="Rokhsar D."/>
            <person name="Schmutz J."/>
            <person name="Weigel D."/>
            <person name="Wright S.I."/>
        </authorList>
    </citation>
    <scope>NUCLEOTIDE SEQUENCE [LARGE SCALE GENOMIC DNA]</scope>
    <source>
        <strain evidence="3">cv. Monte Gargano</strain>
    </source>
</reference>
<keyword evidence="1" id="KW-0831">Ubiquinone biosynthesis</keyword>
<dbReference type="GO" id="GO:0006744">
    <property type="term" value="P:ubiquinone biosynthetic process"/>
    <property type="evidence" value="ECO:0007669"/>
    <property type="project" value="UniProtKB-KW"/>
</dbReference>
<dbReference type="PANTHER" id="PTHR12922:SF7">
    <property type="entry name" value="UBIQUINONE BIOSYNTHESIS PROTEIN COQ4 HOMOLOG, MITOCHONDRIAL"/>
    <property type="match status" value="1"/>
</dbReference>
<keyword evidence="3" id="KW-1185">Reference proteome</keyword>
<accession>R0FQM5</accession>
<evidence type="ECO:0000313" key="3">
    <source>
        <dbReference type="Proteomes" id="UP000029121"/>
    </source>
</evidence>
<dbReference type="Proteomes" id="UP000029121">
    <property type="component" value="Unassembled WGS sequence"/>
</dbReference>
<dbReference type="Pfam" id="PF05019">
    <property type="entry name" value="Coq4"/>
    <property type="match status" value="1"/>
</dbReference>
<protein>
    <submittedName>
        <fullName evidence="2">Uncharacterized protein</fullName>
    </submittedName>
</protein>
<gene>
    <name evidence="2" type="ORF">CARUB_v10018152mg</name>
</gene>
<dbReference type="STRING" id="81985.R0FQM5"/>
<organism evidence="2 3">
    <name type="scientific">Capsella rubella</name>
    <dbReference type="NCBI Taxonomy" id="81985"/>
    <lineage>
        <taxon>Eukaryota</taxon>
        <taxon>Viridiplantae</taxon>
        <taxon>Streptophyta</taxon>
        <taxon>Embryophyta</taxon>
        <taxon>Tracheophyta</taxon>
        <taxon>Spermatophyta</taxon>
        <taxon>Magnoliopsida</taxon>
        <taxon>eudicotyledons</taxon>
        <taxon>Gunneridae</taxon>
        <taxon>Pentapetalae</taxon>
        <taxon>rosids</taxon>
        <taxon>malvids</taxon>
        <taxon>Brassicales</taxon>
        <taxon>Brassicaceae</taxon>
        <taxon>Camelineae</taxon>
        <taxon>Capsella</taxon>
    </lineage>
</organism>
<dbReference type="EMBL" id="KB870809">
    <property type="protein sequence ID" value="EOA24862.1"/>
    <property type="molecule type" value="Genomic_DNA"/>
</dbReference>